<dbReference type="Proteomes" id="UP000192656">
    <property type="component" value="Unassembled WGS sequence"/>
</dbReference>
<dbReference type="Pfam" id="PF06945">
    <property type="entry name" value="DUF1289"/>
    <property type="match status" value="1"/>
</dbReference>
<dbReference type="EMBL" id="FWXR01000029">
    <property type="protein sequence ID" value="SMD11222.1"/>
    <property type="molecule type" value="Genomic_DNA"/>
</dbReference>
<gene>
    <name evidence="1" type="ORF">SAMN06297251_12919</name>
</gene>
<evidence type="ECO:0000313" key="1">
    <source>
        <dbReference type="EMBL" id="SMD11222.1"/>
    </source>
</evidence>
<dbReference type="AlphaFoldDB" id="A0A1W2ENU7"/>
<accession>A0A1W2ENU7</accession>
<dbReference type="STRING" id="937218.SAMN06297251_12919"/>
<proteinExistence type="predicted"/>
<organism evidence="1 2">
    <name type="scientific">Fulvimarina manganoxydans</name>
    <dbReference type="NCBI Taxonomy" id="937218"/>
    <lineage>
        <taxon>Bacteria</taxon>
        <taxon>Pseudomonadati</taxon>
        <taxon>Pseudomonadota</taxon>
        <taxon>Alphaproteobacteria</taxon>
        <taxon>Hyphomicrobiales</taxon>
        <taxon>Aurantimonadaceae</taxon>
        <taxon>Fulvimarina</taxon>
    </lineage>
</organism>
<reference evidence="1 2" key="1">
    <citation type="submission" date="2017-04" db="EMBL/GenBank/DDBJ databases">
        <authorList>
            <person name="Afonso C.L."/>
            <person name="Miller P.J."/>
            <person name="Scott M.A."/>
            <person name="Spackman E."/>
            <person name="Goraichik I."/>
            <person name="Dimitrov K.M."/>
            <person name="Suarez D.L."/>
            <person name="Swayne D.E."/>
        </authorList>
    </citation>
    <scope>NUCLEOTIDE SEQUENCE [LARGE SCALE GENOMIC DNA]</scope>
    <source>
        <strain evidence="1 2">CGMCC 1.10972</strain>
    </source>
</reference>
<evidence type="ECO:0000313" key="2">
    <source>
        <dbReference type="Proteomes" id="UP000192656"/>
    </source>
</evidence>
<sequence>MTETIAADDMTPDERALWADAPSPCIDVCKYKRQGRCIGCSMTKMEKQTFPHSGAPEQKKAFIEGLIARLEEIGRNPVFWAYTYRHKCEREGVPCPVEIDESGEA</sequence>
<dbReference type="InterPro" id="IPR010710">
    <property type="entry name" value="DUF1289"/>
</dbReference>
<evidence type="ECO:0008006" key="3">
    <source>
        <dbReference type="Google" id="ProtNLM"/>
    </source>
</evidence>
<keyword evidence="2" id="KW-1185">Reference proteome</keyword>
<name>A0A1W2ENU7_9HYPH</name>
<dbReference type="RefSeq" id="WP_210190557.1">
    <property type="nucleotide sequence ID" value="NZ_FWXR01000029.1"/>
</dbReference>
<protein>
    <recommendedName>
        <fullName evidence="3">DUF1289 domain-containing protein</fullName>
    </recommendedName>
</protein>